<keyword evidence="5" id="KW-0805">Transcription regulation</keyword>
<dbReference type="GO" id="GO:0046983">
    <property type="term" value="F:protein dimerization activity"/>
    <property type="evidence" value="ECO:0007669"/>
    <property type="project" value="InterPro"/>
</dbReference>
<dbReference type="Proteomes" id="UP000335636">
    <property type="component" value="Unassembled WGS sequence"/>
</dbReference>
<dbReference type="PROSITE" id="PS50888">
    <property type="entry name" value="BHLH"/>
    <property type="match status" value="1"/>
</dbReference>
<evidence type="ECO:0000256" key="6">
    <source>
        <dbReference type="ARBA" id="ARBA00023125"/>
    </source>
</evidence>
<dbReference type="InterPro" id="IPR039583">
    <property type="entry name" value="TCFL5/SOLH1/2"/>
</dbReference>
<accession>A0A5E4ACD2</accession>
<dbReference type="GO" id="GO:0000981">
    <property type="term" value="F:DNA-binding transcription factor activity, RNA polymerase II-specific"/>
    <property type="evidence" value="ECO:0007669"/>
    <property type="project" value="TreeGrafter"/>
</dbReference>
<dbReference type="Proteomes" id="UP000662637">
    <property type="component" value="Unassembled WGS sequence"/>
</dbReference>
<evidence type="ECO:0000256" key="4">
    <source>
        <dbReference type="ARBA" id="ARBA00022871"/>
    </source>
</evidence>
<dbReference type="SUPFAM" id="SSF47459">
    <property type="entry name" value="HLH, helix-loop-helix DNA-binding domain"/>
    <property type="match status" value="1"/>
</dbReference>
<dbReference type="PANTHER" id="PTHR15402:SF4">
    <property type="entry name" value="SPERMATOGENESIS- AND OOGENESIS-SPECIFIC BASIC HELIX-LOOP-HELIX-CONTAINING PROTEIN 1"/>
    <property type="match status" value="1"/>
</dbReference>
<evidence type="ECO:0000256" key="3">
    <source>
        <dbReference type="ARBA" id="ARBA00022782"/>
    </source>
</evidence>
<protein>
    <recommendedName>
        <fullName evidence="10">BHLH domain-containing protein</fullName>
    </recommendedName>
</protein>
<dbReference type="PANTHER" id="PTHR15402">
    <property type="entry name" value="TRANSCRIPTION FACTOR-LIKE 5 PROTEIN"/>
    <property type="match status" value="1"/>
</dbReference>
<evidence type="ECO:0000313" key="11">
    <source>
        <dbReference type="EMBL" id="KAF7486997.1"/>
    </source>
</evidence>
<keyword evidence="8" id="KW-0539">Nucleus</keyword>
<keyword evidence="7" id="KW-0804">Transcription</keyword>
<evidence type="ECO:0000256" key="2">
    <source>
        <dbReference type="ARBA" id="ARBA00022473"/>
    </source>
</evidence>
<keyword evidence="3" id="KW-0221">Differentiation</keyword>
<feature type="region of interest" description="Disordered" evidence="9">
    <location>
        <begin position="200"/>
        <end position="229"/>
    </location>
</feature>
<evidence type="ECO:0000256" key="7">
    <source>
        <dbReference type="ARBA" id="ARBA00023163"/>
    </source>
</evidence>
<evidence type="ECO:0000313" key="12">
    <source>
        <dbReference type="EMBL" id="VTJ54312.1"/>
    </source>
</evidence>
<keyword evidence="4" id="KW-0744">Spermatogenesis</keyword>
<evidence type="ECO:0000256" key="5">
    <source>
        <dbReference type="ARBA" id="ARBA00023015"/>
    </source>
</evidence>
<comment type="subcellular location">
    <subcellularLocation>
        <location evidence="1">Nucleus</location>
    </subcellularLocation>
</comment>
<dbReference type="GO" id="GO:0030154">
    <property type="term" value="P:cell differentiation"/>
    <property type="evidence" value="ECO:0007669"/>
    <property type="project" value="UniProtKB-KW"/>
</dbReference>
<evidence type="ECO:0000259" key="10">
    <source>
        <dbReference type="PROSITE" id="PS50888"/>
    </source>
</evidence>
<dbReference type="GO" id="GO:0007283">
    <property type="term" value="P:spermatogenesis"/>
    <property type="evidence" value="ECO:0007669"/>
    <property type="project" value="UniProtKB-KW"/>
</dbReference>
<dbReference type="InterPro" id="IPR011598">
    <property type="entry name" value="bHLH_dom"/>
</dbReference>
<dbReference type="EMBL" id="WJEC01000020">
    <property type="protein sequence ID" value="KAF7486997.1"/>
    <property type="molecule type" value="Genomic_DNA"/>
</dbReference>
<keyword evidence="6" id="KW-0238">DNA-binding</keyword>
<dbReference type="Gene3D" id="4.10.280.10">
    <property type="entry name" value="Helix-loop-helix DNA-binding domain"/>
    <property type="match status" value="1"/>
</dbReference>
<dbReference type="GO" id="GO:0000978">
    <property type="term" value="F:RNA polymerase II cis-regulatory region sequence-specific DNA binding"/>
    <property type="evidence" value="ECO:0007669"/>
    <property type="project" value="TreeGrafter"/>
</dbReference>
<gene>
    <name evidence="11" type="ORF">GHT09_000671</name>
    <name evidence="12" type="ORF">MONAX_5E010186</name>
</gene>
<evidence type="ECO:0000256" key="1">
    <source>
        <dbReference type="ARBA" id="ARBA00004123"/>
    </source>
</evidence>
<feature type="domain" description="BHLH" evidence="10">
    <location>
        <begin position="55"/>
        <end position="106"/>
    </location>
</feature>
<reference evidence="12 13" key="1">
    <citation type="submission" date="2019-04" db="EMBL/GenBank/DDBJ databases">
        <authorList>
            <person name="Alioto T."/>
            <person name="Alioto T."/>
        </authorList>
    </citation>
    <scope>NUCLEOTIDE SEQUENCE [LARGE SCALE GENOMIC DNA]</scope>
</reference>
<sequence length="339" mass="35905">MASRGGPELRAGVPRVPGFGGCSGSSLSGTLVSFQDPTQVPARVKDPVVTEGLSSSLPRNVLSERERRRRISVSCERLRALLPQFDGRREDMASVLEMAVQFLRLTHTLVPGWEQHAVPASSREAWHRWSEEVLQLTLASQIPAGGPDPGTAASTVIPQQDPLSCVTLAVDKTEVLDGPPSLPEPFSLVPRPPCWPPFSQWPSSPKVSPEAPDGLGQAGPPARVPTSPGGLAEEAALTPVADARSVSGSSVEDGTSFLLTASPDWWLGSLEGRGSTVPPWALAQSSPAQRAEPAFLGNPEPGSPELQDGPLELWGSDLGSWGLELREEVDGVFPDFLGC</sequence>
<dbReference type="SMART" id="SM00353">
    <property type="entry name" value="HLH"/>
    <property type="match status" value="1"/>
</dbReference>
<evidence type="ECO:0000256" key="8">
    <source>
        <dbReference type="ARBA" id="ARBA00023242"/>
    </source>
</evidence>
<dbReference type="InterPro" id="IPR036638">
    <property type="entry name" value="HLH_DNA-bd_sf"/>
</dbReference>
<proteinExistence type="predicted"/>
<feature type="region of interest" description="Disordered" evidence="9">
    <location>
        <begin position="285"/>
        <end position="308"/>
    </location>
</feature>
<dbReference type="AlphaFoldDB" id="A0A5E4ACD2"/>
<keyword evidence="2" id="KW-0217">Developmental protein</keyword>
<organism evidence="12 13">
    <name type="scientific">Marmota monax</name>
    <name type="common">Woodchuck</name>
    <dbReference type="NCBI Taxonomy" id="9995"/>
    <lineage>
        <taxon>Eukaryota</taxon>
        <taxon>Metazoa</taxon>
        <taxon>Chordata</taxon>
        <taxon>Craniata</taxon>
        <taxon>Vertebrata</taxon>
        <taxon>Euteleostomi</taxon>
        <taxon>Mammalia</taxon>
        <taxon>Eutheria</taxon>
        <taxon>Euarchontoglires</taxon>
        <taxon>Glires</taxon>
        <taxon>Rodentia</taxon>
        <taxon>Sciuromorpha</taxon>
        <taxon>Sciuridae</taxon>
        <taxon>Xerinae</taxon>
        <taxon>Marmotini</taxon>
        <taxon>Marmota</taxon>
    </lineage>
</organism>
<reference evidence="11" key="2">
    <citation type="submission" date="2020-08" db="EMBL/GenBank/DDBJ databases">
        <authorList>
            <person name="Shumante A."/>
            <person name="Zimin A.V."/>
            <person name="Puiu D."/>
            <person name="Salzberg S.L."/>
        </authorList>
    </citation>
    <scope>NUCLEOTIDE SEQUENCE</scope>
    <source>
        <strain evidence="11">WC2-LM</strain>
        <tissue evidence="11">Liver</tissue>
    </source>
</reference>
<dbReference type="Pfam" id="PF00010">
    <property type="entry name" value="HLH"/>
    <property type="match status" value="1"/>
</dbReference>
<keyword evidence="13" id="KW-1185">Reference proteome</keyword>
<dbReference type="EMBL" id="CABDUW010000036">
    <property type="protein sequence ID" value="VTJ54312.1"/>
    <property type="molecule type" value="Genomic_DNA"/>
</dbReference>
<evidence type="ECO:0000256" key="9">
    <source>
        <dbReference type="SAM" id="MobiDB-lite"/>
    </source>
</evidence>
<dbReference type="GO" id="GO:0005634">
    <property type="term" value="C:nucleus"/>
    <property type="evidence" value="ECO:0007669"/>
    <property type="project" value="UniProtKB-SubCell"/>
</dbReference>
<evidence type="ECO:0000313" key="13">
    <source>
        <dbReference type="Proteomes" id="UP000335636"/>
    </source>
</evidence>
<name>A0A5E4ACD2_MARMO</name>